<dbReference type="PROSITE" id="PS51459">
    <property type="entry name" value="FIDO"/>
    <property type="match status" value="1"/>
</dbReference>
<dbReference type="GO" id="GO:0005524">
    <property type="term" value="F:ATP binding"/>
    <property type="evidence" value="ECO:0007669"/>
    <property type="project" value="UniProtKB-KW"/>
</dbReference>
<feature type="binding site" evidence="2">
    <location>
        <begin position="271"/>
        <end position="272"/>
    </location>
    <ligand>
        <name>ATP</name>
        <dbReference type="ChEBI" id="CHEBI:30616"/>
    </ligand>
</feature>
<dbReference type="EMBL" id="MTJN01000002">
    <property type="protein sequence ID" value="OOV06970.1"/>
    <property type="molecule type" value="Genomic_DNA"/>
</dbReference>
<evidence type="ECO:0000313" key="4">
    <source>
        <dbReference type="EMBL" id="OOV06970.1"/>
    </source>
</evidence>
<sequence>MPTPNPPASPRYIWQHRAWPQLSFDAAALAPALDQARLEQGRLLGLLGAIGLEQANAVQRDLWVQEALATAAIEGEQLNLESLRSSVAHRLALADAPGADRSVDGLVQVMQDALANHSAALDLDRLCRWQSALFPGGTSGITRIAVGRLRDHADAMQIVSGALGREVVHYEAPPSDQVASELDRLLTWFASTRPSDTAPTSTAVNGIARAALAHLWFESIHPFEDGNGRLGRALADMALAQDMQAHDAQASPVLVRVYGLAHQMLKTRAAYYDALNHAQRLRGVTPEASTIDATPWVQWFVQAFTRACVTSQAVVRDATDKAQFRLRAAQCHINARQSKVLERLLDAGRVGSGGGFLGGMTNEKYAKITATSKATATRDLSDLLAHGLLRVEGVGKATRYAVNVPGWEQPALKA</sequence>
<protein>
    <submittedName>
        <fullName evidence="4">Cell filamentation protein Fic</fullName>
    </submittedName>
</protein>
<gene>
    <name evidence="4" type="ORF">RF819_09745</name>
</gene>
<organism evidence="4 5">
    <name type="scientific">Rhodoferax fermentans</name>
    <dbReference type="NCBI Taxonomy" id="28066"/>
    <lineage>
        <taxon>Bacteria</taxon>
        <taxon>Pseudomonadati</taxon>
        <taxon>Pseudomonadota</taxon>
        <taxon>Betaproteobacteria</taxon>
        <taxon>Burkholderiales</taxon>
        <taxon>Comamonadaceae</taxon>
        <taxon>Rhodoferax</taxon>
    </lineage>
</organism>
<name>A0A1T1ASA2_RHOFE</name>
<feature type="domain" description="Fido" evidence="3">
    <location>
        <begin position="121"/>
        <end position="302"/>
    </location>
</feature>
<evidence type="ECO:0000256" key="1">
    <source>
        <dbReference type="PIRSR" id="PIRSR640198-1"/>
    </source>
</evidence>
<dbReference type="InterPro" id="IPR040198">
    <property type="entry name" value="Fido_containing"/>
</dbReference>
<dbReference type="OrthoDB" id="9813719at2"/>
<proteinExistence type="predicted"/>
<keyword evidence="2" id="KW-0067">ATP-binding</keyword>
<dbReference type="InterPro" id="IPR036388">
    <property type="entry name" value="WH-like_DNA-bd_sf"/>
</dbReference>
<feature type="binding site" evidence="2">
    <location>
        <begin position="225"/>
        <end position="232"/>
    </location>
    <ligand>
        <name>ATP</name>
        <dbReference type="ChEBI" id="CHEBI:30616"/>
    </ligand>
</feature>
<dbReference type="PANTHER" id="PTHR13504">
    <property type="entry name" value="FIDO DOMAIN-CONTAINING PROTEIN DDB_G0283145"/>
    <property type="match status" value="1"/>
</dbReference>
<evidence type="ECO:0000256" key="2">
    <source>
        <dbReference type="PIRSR" id="PIRSR640198-2"/>
    </source>
</evidence>
<feature type="active site" evidence="1">
    <location>
        <position position="221"/>
    </location>
</feature>
<accession>A0A1T1ASA2</accession>
<dbReference type="STRING" id="28066.RF819_09745"/>
<dbReference type="PANTHER" id="PTHR13504:SF33">
    <property type="entry name" value="FIC FAMILY PROTEIN"/>
    <property type="match status" value="1"/>
</dbReference>
<dbReference type="Pfam" id="PF13776">
    <property type="entry name" value="DUF4172"/>
    <property type="match status" value="1"/>
</dbReference>
<evidence type="ECO:0000259" key="3">
    <source>
        <dbReference type="PROSITE" id="PS51459"/>
    </source>
</evidence>
<reference evidence="4 5" key="1">
    <citation type="submission" date="2017-01" db="EMBL/GenBank/DDBJ databases">
        <title>Genome sequencing of Rhodoferax fermentans JCM 7819.</title>
        <authorList>
            <person name="Kim Y.J."/>
            <person name="Farh M.E.-A."/>
            <person name="Yang D.-C."/>
        </authorList>
    </citation>
    <scope>NUCLEOTIDE SEQUENCE [LARGE SCALE GENOMIC DNA]</scope>
    <source>
        <strain evidence="4 5">JCM 7819</strain>
    </source>
</reference>
<evidence type="ECO:0000313" key="5">
    <source>
        <dbReference type="Proteomes" id="UP000190750"/>
    </source>
</evidence>
<dbReference type="InterPro" id="IPR003812">
    <property type="entry name" value="Fido"/>
</dbReference>
<keyword evidence="2" id="KW-0547">Nucleotide-binding</keyword>
<dbReference type="InterPro" id="IPR025230">
    <property type="entry name" value="DUF4172"/>
</dbReference>
<dbReference type="InterPro" id="IPR036597">
    <property type="entry name" value="Fido-like_dom_sf"/>
</dbReference>
<dbReference type="SUPFAM" id="SSF140931">
    <property type="entry name" value="Fic-like"/>
    <property type="match status" value="1"/>
</dbReference>
<dbReference type="RefSeq" id="WP_078364798.1">
    <property type="nucleotide sequence ID" value="NZ_MTJN01000002.1"/>
</dbReference>
<dbReference type="Proteomes" id="UP000190750">
    <property type="component" value="Unassembled WGS sequence"/>
</dbReference>
<dbReference type="Pfam" id="PF02661">
    <property type="entry name" value="Fic"/>
    <property type="match status" value="1"/>
</dbReference>
<dbReference type="Gene3D" id="1.10.10.10">
    <property type="entry name" value="Winged helix-like DNA-binding domain superfamily/Winged helix DNA-binding domain"/>
    <property type="match status" value="1"/>
</dbReference>
<comment type="caution">
    <text evidence="4">The sequence shown here is derived from an EMBL/GenBank/DDBJ whole genome shotgun (WGS) entry which is preliminary data.</text>
</comment>
<keyword evidence="5" id="KW-1185">Reference proteome</keyword>
<dbReference type="AlphaFoldDB" id="A0A1T1ASA2"/>
<dbReference type="Gene3D" id="1.10.3290.10">
    <property type="entry name" value="Fido-like domain"/>
    <property type="match status" value="1"/>
</dbReference>